<reference evidence="2" key="1">
    <citation type="journal article" date="2014" name="Int. J. Syst. Evol. Microbiol.">
        <title>Complete genome sequence of Corynebacterium casei LMG S-19264T (=DSM 44701T), isolated from a smear-ripened cheese.</title>
        <authorList>
            <consortium name="US DOE Joint Genome Institute (JGI-PGF)"/>
            <person name="Walter F."/>
            <person name="Albersmeier A."/>
            <person name="Kalinowski J."/>
            <person name="Ruckert C."/>
        </authorList>
    </citation>
    <scope>NUCLEOTIDE SEQUENCE</scope>
    <source>
        <strain evidence="2">CGMCC 1.15794</strain>
    </source>
</reference>
<evidence type="ECO:0000313" key="2">
    <source>
        <dbReference type="EMBL" id="GGH34315.1"/>
    </source>
</evidence>
<keyword evidence="1" id="KW-0472">Membrane</keyword>
<feature type="transmembrane region" description="Helical" evidence="1">
    <location>
        <begin position="7"/>
        <end position="30"/>
    </location>
</feature>
<dbReference type="Proteomes" id="UP000657592">
    <property type="component" value="Unassembled WGS sequence"/>
</dbReference>
<dbReference type="AlphaFoldDB" id="A0A917MMD5"/>
<keyword evidence="1" id="KW-0812">Transmembrane</keyword>
<reference evidence="2" key="2">
    <citation type="submission" date="2020-09" db="EMBL/GenBank/DDBJ databases">
        <authorList>
            <person name="Sun Q."/>
            <person name="Zhou Y."/>
        </authorList>
    </citation>
    <scope>NUCLEOTIDE SEQUENCE</scope>
    <source>
        <strain evidence="2">CGMCC 1.15794</strain>
    </source>
</reference>
<comment type="caution">
    <text evidence="2">The sequence shown here is derived from an EMBL/GenBank/DDBJ whole genome shotgun (WGS) entry which is preliminary data.</text>
</comment>
<feature type="transmembrane region" description="Helical" evidence="1">
    <location>
        <begin position="36"/>
        <end position="52"/>
    </location>
</feature>
<gene>
    <name evidence="2" type="ORF">GCM10010921_01930</name>
</gene>
<dbReference type="RefSeq" id="WP_188754374.1">
    <property type="nucleotide sequence ID" value="NZ_BMJY01000001.1"/>
</dbReference>
<organism evidence="2 3">
    <name type="scientific">Microbacterium album</name>
    <dbReference type="NCBI Taxonomy" id="2053191"/>
    <lineage>
        <taxon>Bacteria</taxon>
        <taxon>Bacillati</taxon>
        <taxon>Actinomycetota</taxon>
        <taxon>Actinomycetes</taxon>
        <taxon>Micrococcales</taxon>
        <taxon>Microbacteriaceae</taxon>
        <taxon>Microbacterium</taxon>
    </lineage>
</organism>
<dbReference type="EMBL" id="BMJY01000001">
    <property type="protein sequence ID" value="GGH34315.1"/>
    <property type="molecule type" value="Genomic_DNA"/>
</dbReference>
<proteinExistence type="predicted"/>
<sequence length="105" mass="11458">MKVLYAFVRGAVGGGAFGALLAFGLALFVLGEFHAWMVWACAAVGAIGAVIVERLPSPHRRGGYVPGMTPNPHVINSPEWLAHEHRMQQERQTEHLGRIADSQRD</sequence>
<protein>
    <submittedName>
        <fullName evidence="2">Uncharacterized protein</fullName>
    </submittedName>
</protein>
<keyword evidence="3" id="KW-1185">Reference proteome</keyword>
<evidence type="ECO:0000256" key="1">
    <source>
        <dbReference type="SAM" id="Phobius"/>
    </source>
</evidence>
<name>A0A917MMD5_9MICO</name>
<keyword evidence="1" id="KW-1133">Transmembrane helix</keyword>
<accession>A0A917MMD5</accession>
<evidence type="ECO:0000313" key="3">
    <source>
        <dbReference type="Proteomes" id="UP000657592"/>
    </source>
</evidence>